<keyword evidence="2" id="KW-1015">Disulfide bond</keyword>
<dbReference type="SMART" id="SM00042">
    <property type="entry name" value="CUB"/>
    <property type="match status" value="2"/>
</dbReference>
<dbReference type="InterPro" id="IPR016186">
    <property type="entry name" value="C-type_lectin-like/link_sf"/>
</dbReference>
<dbReference type="InterPro" id="IPR000859">
    <property type="entry name" value="CUB_dom"/>
</dbReference>
<comment type="caution">
    <text evidence="3">Lacks conserved residue(s) required for the propagation of feature annotation.</text>
</comment>
<dbReference type="Gene3D" id="2.60.120.290">
    <property type="entry name" value="Spermadhesin, CUB domain"/>
    <property type="match status" value="2"/>
</dbReference>
<dbReference type="STRING" id="307972.A0A2G8LFR9"/>
<dbReference type="CDD" id="cd00037">
    <property type="entry name" value="CLECT"/>
    <property type="match status" value="1"/>
</dbReference>
<reference evidence="6 7" key="1">
    <citation type="journal article" date="2017" name="PLoS Biol.">
        <title>The sea cucumber genome provides insights into morphological evolution and visceral regeneration.</title>
        <authorList>
            <person name="Zhang X."/>
            <person name="Sun L."/>
            <person name="Yuan J."/>
            <person name="Sun Y."/>
            <person name="Gao Y."/>
            <person name="Zhang L."/>
            <person name="Li S."/>
            <person name="Dai H."/>
            <person name="Hamel J.F."/>
            <person name="Liu C."/>
            <person name="Yu Y."/>
            <person name="Liu S."/>
            <person name="Lin W."/>
            <person name="Guo K."/>
            <person name="Jin S."/>
            <person name="Xu P."/>
            <person name="Storey K.B."/>
            <person name="Huan P."/>
            <person name="Zhang T."/>
            <person name="Zhou Y."/>
            <person name="Zhang J."/>
            <person name="Lin C."/>
            <person name="Li X."/>
            <person name="Xing L."/>
            <person name="Huo D."/>
            <person name="Sun M."/>
            <person name="Wang L."/>
            <person name="Mercier A."/>
            <person name="Li F."/>
            <person name="Yang H."/>
            <person name="Xiang J."/>
        </authorList>
    </citation>
    <scope>NUCLEOTIDE SEQUENCE [LARGE SCALE GENOMIC DNA]</scope>
    <source>
        <strain evidence="6">Shaxun</strain>
        <tissue evidence="6">Muscle</tissue>
    </source>
</reference>
<evidence type="ECO:0008006" key="8">
    <source>
        <dbReference type="Google" id="ProtNLM"/>
    </source>
</evidence>
<dbReference type="PANTHER" id="PTHR24251">
    <property type="entry name" value="OVOCHYMASE-RELATED"/>
    <property type="match status" value="1"/>
</dbReference>
<dbReference type="Pfam" id="PF00431">
    <property type="entry name" value="CUB"/>
    <property type="match status" value="2"/>
</dbReference>
<evidence type="ECO:0000256" key="3">
    <source>
        <dbReference type="PROSITE-ProRule" id="PRU00059"/>
    </source>
</evidence>
<dbReference type="OrthoDB" id="10020456at2759"/>
<gene>
    <name evidence="6" type="ORF">BSL78_03973</name>
</gene>
<dbReference type="InterPro" id="IPR016187">
    <property type="entry name" value="CTDL_fold"/>
</dbReference>
<dbReference type="SUPFAM" id="SSF56436">
    <property type="entry name" value="C-type lectin-like"/>
    <property type="match status" value="1"/>
</dbReference>
<organism evidence="6 7">
    <name type="scientific">Stichopus japonicus</name>
    <name type="common">Sea cucumber</name>
    <dbReference type="NCBI Taxonomy" id="307972"/>
    <lineage>
        <taxon>Eukaryota</taxon>
        <taxon>Metazoa</taxon>
        <taxon>Echinodermata</taxon>
        <taxon>Eleutherozoa</taxon>
        <taxon>Echinozoa</taxon>
        <taxon>Holothuroidea</taxon>
        <taxon>Aspidochirotacea</taxon>
        <taxon>Aspidochirotida</taxon>
        <taxon>Stichopodidae</taxon>
        <taxon>Apostichopus</taxon>
    </lineage>
</organism>
<evidence type="ECO:0000256" key="2">
    <source>
        <dbReference type="ARBA" id="ARBA00023157"/>
    </source>
</evidence>
<keyword evidence="7" id="KW-1185">Reference proteome</keyword>
<proteinExistence type="predicted"/>
<dbReference type="PROSITE" id="PS01180">
    <property type="entry name" value="CUB"/>
    <property type="match status" value="2"/>
</dbReference>
<evidence type="ECO:0000313" key="6">
    <source>
        <dbReference type="EMBL" id="PIK59091.1"/>
    </source>
</evidence>
<evidence type="ECO:0000256" key="1">
    <source>
        <dbReference type="ARBA" id="ARBA00022737"/>
    </source>
</evidence>
<name>A0A2G8LFR9_STIJA</name>
<dbReference type="Proteomes" id="UP000230750">
    <property type="component" value="Unassembled WGS sequence"/>
</dbReference>
<dbReference type="Gene3D" id="3.10.100.10">
    <property type="entry name" value="Mannose-Binding Protein A, subunit A"/>
    <property type="match status" value="1"/>
</dbReference>
<dbReference type="AlphaFoldDB" id="A0A2G8LFR9"/>
<dbReference type="CDD" id="cd00041">
    <property type="entry name" value="CUB"/>
    <property type="match status" value="2"/>
</dbReference>
<evidence type="ECO:0000259" key="5">
    <source>
        <dbReference type="PROSITE" id="PS50041"/>
    </source>
</evidence>
<dbReference type="InterPro" id="IPR035914">
    <property type="entry name" value="Sperma_CUB_dom_sf"/>
</dbReference>
<feature type="domain" description="CUB" evidence="4">
    <location>
        <begin position="140"/>
        <end position="260"/>
    </location>
</feature>
<evidence type="ECO:0000259" key="4">
    <source>
        <dbReference type="PROSITE" id="PS01180"/>
    </source>
</evidence>
<dbReference type="EMBL" id="MRZV01000093">
    <property type="protein sequence ID" value="PIK59091.1"/>
    <property type="molecule type" value="Genomic_DNA"/>
</dbReference>
<feature type="domain" description="CUB" evidence="4">
    <location>
        <begin position="22"/>
        <end position="135"/>
    </location>
</feature>
<evidence type="ECO:0000313" key="7">
    <source>
        <dbReference type="Proteomes" id="UP000230750"/>
    </source>
</evidence>
<keyword evidence="1" id="KW-0677">Repeat</keyword>
<dbReference type="InterPro" id="IPR001304">
    <property type="entry name" value="C-type_lectin-like"/>
</dbReference>
<feature type="domain" description="C-type lectin" evidence="5">
    <location>
        <begin position="261"/>
        <end position="312"/>
    </location>
</feature>
<accession>A0A2G8LFR9</accession>
<protein>
    <recommendedName>
        <fullName evidence="8">Cubilin</fullName>
    </recommendedName>
</protein>
<sequence>MDNTIKQGLLHKSYTRNCRSGCADEQIFTQAPGTFSSLDFPSQLPSFSRCSWIIRAPEGVFISLVFDGFQVASKSNNTEDCIDTVFVDEPIMNVTFAFCGHTPPLIISGSSEVIVRYETTLNVPSLGFLASFNFTGVRGCGVGSRTCAVPYSCVSDSGVLTSPNYPFSYPSSLYCTWFITTSTRTYIEIYFTVFDIPAKTCDRDFVAIKGLSNDPYVKLCNRNAAQLQTLRSHKNRIEIMFSSSHVPSNGNGILPRNYTQWNDNCYKFVTSEENHRWVEAEKACERDDATLVSIITLQEMEFIQYMLTNVWITQVEEIYIGKFVQYPCYRLGIWSLLRQSQLP</sequence>
<dbReference type="PROSITE" id="PS50041">
    <property type="entry name" value="C_TYPE_LECTIN_2"/>
    <property type="match status" value="1"/>
</dbReference>
<comment type="caution">
    <text evidence="6">The sequence shown here is derived from an EMBL/GenBank/DDBJ whole genome shotgun (WGS) entry which is preliminary data.</text>
</comment>
<dbReference type="SUPFAM" id="SSF49854">
    <property type="entry name" value="Spermadhesin, CUB domain"/>
    <property type="match status" value="2"/>
</dbReference>